<feature type="domain" description="Carrier" evidence="1">
    <location>
        <begin position="1"/>
        <end position="81"/>
    </location>
</feature>
<evidence type="ECO:0000259" key="1">
    <source>
        <dbReference type="PROSITE" id="PS50075"/>
    </source>
</evidence>
<gene>
    <name evidence="2" type="ORF">IPN75_17710</name>
</gene>
<protein>
    <submittedName>
        <fullName evidence="2">Acyl carrier protein</fullName>
    </submittedName>
</protein>
<dbReference type="PROSITE" id="PS50075">
    <property type="entry name" value="CARRIER"/>
    <property type="match status" value="1"/>
</dbReference>
<dbReference type="InterPro" id="IPR009081">
    <property type="entry name" value="PP-bd_ACP"/>
</dbReference>
<comment type="caution">
    <text evidence="2">The sequence shown here is derived from an EMBL/GenBank/DDBJ whole genome shotgun (WGS) entry which is preliminary data.</text>
</comment>
<dbReference type="Gene3D" id="1.10.1200.10">
    <property type="entry name" value="ACP-like"/>
    <property type="match status" value="1"/>
</dbReference>
<dbReference type="Proteomes" id="UP000808146">
    <property type="component" value="Unassembled WGS sequence"/>
</dbReference>
<proteinExistence type="predicted"/>
<dbReference type="SUPFAM" id="SSF47336">
    <property type="entry name" value="ACP-like"/>
    <property type="match status" value="1"/>
</dbReference>
<dbReference type="Pfam" id="PF00550">
    <property type="entry name" value="PP-binding"/>
    <property type="match status" value="1"/>
</dbReference>
<evidence type="ECO:0000313" key="3">
    <source>
        <dbReference type="Proteomes" id="UP000808146"/>
    </source>
</evidence>
<reference evidence="2" key="1">
    <citation type="submission" date="2020-10" db="EMBL/GenBank/DDBJ databases">
        <title>Connecting structure to function with the recovery of over 1000 high-quality activated sludge metagenome-assembled genomes encoding full-length rRNA genes using long-read sequencing.</title>
        <authorList>
            <person name="Singleton C.M."/>
            <person name="Petriglieri F."/>
            <person name="Kristensen J.M."/>
            <person name="Kirkegaard R.H."/>
            <person name="Michaelsen T.Y."/>
            <person name="Andersen M.H."/>
            <person name="Karst S.M."/>
            <person name="Dueholm M.S."/>
            <person name="Nielsen P.H."/>
            <person name="Albertsen M."/>
        </authorList>
    </citation>
    <scope>NUCLEOTIDE SEQUENCE</scope>
    <source>
        <strain evidence="2">OdNE_18-Q3-R46-58_BAT3C.305</strain>
    </source>
</reference>
<name>A0A9D7QPK9_9RHOO</name>
<accession>A0A9D7QPK9</accession>
<organism evidence="2 3">
    <name type="scientific">Candidatus Dechloromonas phosphorivorans</name>
    <dbReference type="NCBI Taxonomy" id="2899244"/>
    <lineage>
        <taxon>Bacteria</taxon>
        <taxon>Pseudomonadati</taxon>
        <taxon>Pseudomonadota</taxon>
        <taxon>Betaproteobacteria</taxon>
        <taxon>Rhodocyclales</taxon>
        <taxon>Azonexaceae</taxon>
        <taxon>Dechloromonas</taxon>
    </lineage>
</organism>
<dbReference type="EMBL" id="JADKBR010000021">
    <property type="protein sequence ID" value="MBK8892085.1"/>
    <property type="molecule type" value="Genomic_DNA"/>
</dbReference>
<sequence>MDIKQELLFILDEILSLNGRAASFKDDTPLLGAIPELDSMAVVALINSLEERFGFAVDDDEIDGTTFATVGTLVEFIEGKRLDE</sequence>
<dbReference type="AlphaFoldDB" id="A0A9D7QPK9"/>
<evidence type="ECO:0000313" key="2">
    <source>
        <dbReference type="EMBL" id="MBK8892085.1"/>
    </source>
</evidence>
<dbReference type="InterPro" id="IPR036736">
    <property type="entry name" value="ACP-like_sf"/>
</dbReference>